<sequence length="246" mass="27399">MTDDETTLQLLDRFVSAVRSLPSVRAVWAHGSLAGGDYQPGRSDLDLIAVLDHRYRAAEESRVAGLHEDLARAVPLAAKLHCSYAAVDEWGDPAQDHLTWAHEELMCRPVSPVTRRELHEFGKVLHGPPPAGLVPPVTDRQLAAYVIDDLRTFWRPALQHQERWLLDAWVDLGLLTLARASVTLRTGRLITKAAALDVLAELHAPTAVVEDIRRRRYGPAVPASPEWLEQRARLTRAFLSTALDEV</sequence>
<proteinExistence type="predicted"/>
<dbReference type="EMBL" id="CP017157">
    <property type="protein sequence ID" value="AOP47629.1"/>
    <property type="molecule type" value="Genomic_DNA"/>
</dbReference>
<dbReference type="Proteomes" id="UP000094094">
    <property type="component" value="Chromosome"/>
</dbReference>
<dbReference type="InterPro" id="IPR002934">
    <property type="entry name" value="Polymerase_NTP_transf_dom"/>
</dbReference>
<dbReference type="RefSeq" id="WP_069569773.1">
    <property type="nucleotide sequence ID" value="NZ_CP017157.1"/>
</dbReference>
<dbReference type="OrthoDB" id="4184922at2"/>
<dbReference type="CDD" id="cd05403">
    <property type="entry name" value="NT_KNTase_like"/>
    <property type="match status" value="1"/>
</dbReference>
<reference evidence="2 3" key="1">
    <citation type="submission" date="2016-09" db="EMBL/GenBank/DDBJ databases">
        <title>Complete genome sequencing of Streptomyces lydicus 103 and metabolic pathways analysis of antibiotic biosynthesis.</title>
        <authorList>
            <person name="Jia N."/>
            <person name="Ding M.-Z."/>
            <person name="Gao F."/>
            <person name="Yuan Y.-J."/>
        </authorList>
    </citation>
    <scope>NUCLEOTIDE SEQUENCE [LARGE SCALE GENOMIC DNA]</scope>
    <source>
        <strain evidence="2 3">103</strain>
    </source>
</reference>
<evidence type="ECO:0000313" key="2">
    <source>
        <dbReference type="EMBL" id="AOP47629.1"/>
    </source>
</evidence>
<dbReference type="Pfam" id="PF01909">
    <property type="entry name" value="NTP_transf_2"/>
    <property type="match status" value="1"/>
</dbReference>
<accession>A0A1D7VLJ4</accession>
<organism evidence="2 3">
    <name type="scientific">Streptomyces lydicus</name>
    <dbReference type="NCBI Taxonomy" id="47763"/>
    <lineage>
        <taxon>Bacteria</taxon>
        <taxon>Bacillati</taxon>
        <taxon>Actinomycetota</taxon>
        <taxon>Actinomycetes</taxon>
        <taxon>Kitasatosporales</taxon>
        <taxon>Streptomycetaceae</taxon>
        <taxon>Streptomyces</taxon>
    </lineage>
</organism>
<evidence type="ECO:0000259" key="1">
    <source>
        <dbReference type="Pfam" id="PF01909"/>
    </source>
</evidence>
<dbReference type="KEGG" id="slc:SL103_16395"/>
<name>A0A1D7VLJ4_9ACTN</name>
<protein>
    <submittedName>
        <fullName evidence="2">Nucleotidyltransferase</fullName>
    </submittedName>
</protein>
<dbReference type="InterPro" id="IPR043519">
    <property type="entry name" value="NT_sf"/>
</dbReference>
<dbReference type="GO" id="GO:0016779">
    <property type="term" value="F:nucleotidyltransferase activity"/>
    <property type="evidence" value="ECO:0007669"/>
    <property type="project" value="InterPro"/>
</dbReference>
<evidence type="ECO:0000313" key="3">
    <source>
        <dbReference type="Proteomes" id="UP000094094"/>
    </source>
</evidence>
<gene>
    <name evidence="2" type="ORF">SL103_16395</name>
</gene>
<feature type="domain" description="Polymerase nucleotidyl transferase" evidence="1">
    <location>
        <begin position="12"/>
        <end position="57"/>
    </location>
</feature>
<dbReference type="SUPFAM" id="SSF81301">
    <property type="entry name" value="Nucleotidyltransferase"/>
    <property type="match status" value="1"/>
</dbReference>
<dbReference type="AlphaFoldDB" id="A0A1D7VLJ4"/>
<keyword evidence="2" id="KW-0808">Transferase</keyword>
<keyword evidence="3" id="KW-1185">Reference proteome</keyword>
<dbReference type="Gene3D" id="3.30.460.10">
    <property type="entry name" value="Beta Polymerase, domain 2"/>
    <property type="match status" value="1"/>
</dbReference>